<evidence type="ECO:0000259" key="2">
    <source>
        <dbReference type="Pfam" id="PF00582"/>
    </source>
</evidence>
<dbReference type="RefSeq" id="WP_066956591.1">
    <property type="nucleotide sequence ID" value="NZ_BCNX01000006.1"/>
</dbReference>
<comment type="similarity">
    <text evidence="1">Belongs to the universal stress protein A family.</text>
</comment>
<dbReference type="Proteomes" id="UP000326500">
    <property type="component" value="Unassembled WGS sequence"/>
</dbReference>
<evidence type="ECO:0000256" key="1">
    <source>
        <dbReference type="ARBA" id="ARBA00008791"/>
    </source>
</evidence>
<dbReference type="CDD" id="cd00293">
    <property type="entry name" value="USP-like"/>
    <property type="match status" value="1"/>
</dbReference>
<dbReference type="InterPro" id="IPR006015">
    <property type="entry name" value="Universal_stress_UspA"/>
</dbReference>
<dbReference type="EMBL" id="FNFT01000001">
    <property type="protein sequence ID" value="SDJ88225.1"/>
    <property type="molecule type" value="Genomic_DNA"/>
</dbReference>
<dbReference type="AlphaFoldDB" id="A0A1G8XE61"/>
<accession>A0A1G8XE61</accession>
<keyword evidence="4" id="KW-1185">Reference proteome</keyword>
<dbReference type="Pfam" id="PF00582">
    <property type="entry name" value="Usp"/>
    <property type="match status" value="1"/>
</dbReference>
<dbReference type="InterPro" id="IPR014729">
    <property type="entry name" value="Rossmann-like_a/b/a_fold"/>
</dbReference>
<name>A0A1G8XE61_9EURY</name>
<sequence>MFERILFPTDFSGPSMKALDYIPALQEAGTREVILVHVIDSKEITTIASGGQGFLGTIPDQETETQRQLREEVQHRIIDTRRALERQGLKVTVRTPLGTPGTEIVNAAEAEGVSLIVIGSHGRSNLRDRLLGTVSEYVIKNARQPVLVIKRDAAAGR</sequence>
<dbReference type="PRINTS" id="PR01438">
    <property type="entry name" value="UNVRSLSTRESS"/>
</dbReference>
<evidence type="ECO:0000313" key="3">
    <source>
        <dbReference type="EMBL" id="SDJ88225.1"/>
    </source>
</evidence>
<dbReference type="PANTHER" id="PTHR46268">
    <property type="entry name" value="STRESS RESPONSE PROTEIN NHAX"/>
    <property type="match status" value="1"/>
</dbReference>
<dbReference type="InterPro" id="IPR006016">
    <property type="entry name" value="UspA"/>
</dbReference>
<dbReference type="STRING" id="2200.GCA_001571405_01112"/>
<evidence type="ECO:0000313" key="4">
    <source>
        <dbReference type="Proteomes" id="UP000326500"/>
    </source>
</evidence>
<organism evidence="3 4">
    <name type="scientific">Methanoculleus thermophilus</name>
    <dbReference type="NCBI Taxonomy" id="2200"/>
    <lineage>
        <taxon>Archaea</taxon>
        <taxon>Methanobacteriati</taxon>
        <taxon>Methanobacteriota</taxon>
        <taxon>Stenosarchaea group</taxon>
        <taxon>Methanomicrobia</taxon>
        <taxon>Methanomicrobiales</taxon>
        <taxon>Methanomicrobiaceae</taxon>
        <taxon>Methanoculleus</taxon>
    </lineage>
</organism>
<dbReference type="OrthoDB" id="105697at2157"/>
<protein>
    <submittedName>
        <fullName evidence="3">Nucleotide-binding universal stress protein, UspA family</fullName>
    </submittedName>
</protein>
<dbReference type="PANTHER" id="PTHR46268:SF26">
    <property type="entry name" value="UNIVERSAL STRESS PROTEIN MJ0577"/>
    <property type="match status" value="1"/>
</dbReference>
<gene>
    <name evidence="3" type="ORF">SAMN04488571_101366</name>
</gene>
<dbReference type="SUPFAM" id="SSF52402">
    <property type="entry name" value="Adenine nucleotide alpha hydrolases-like"/>
    <property type="match status" value="1"/>
</dbReference>
<proteinExistence type="inferred from homology"/>
<feature type="domain" description="UspA" evidence="2">
    <location>
        <begin position="1"/>
        <end position="150"/>
    </location>
</feature>
<reference evidence="3 4" key="1">
    <citation type="submission" date="2016-10" db="EMBL/GenBank/DDBJ databases">
        <authorList>
            <person name="Varghese N."/>
            <person name="Submissions S."/>
        </authorList>
    </citation>
    <scope>NUCLEOTIDE SEQUENCE [LARGE SCALE GENOMIC DNA]</scope>
    <source>
        <strain evidence="3 4">DSM 2373</strain>
    </source>
</reference>
<dbReference type="Gene3D" id="3.40.50.620">
    <property type="entry name" value="HUPs"/>
    <property type="match status" value="1"/>
</dbReference>